<evidence type="ECO:0000256" key="3">
    <source>
        <dbReference type="ARBA" id="ARBA00022475"/>
    </source>
</evidence>
<feature type="transmembrane region" description="Helical" evidence="7">
    <location>
        <begin position="362"/>
        <end position="383"/>
    </location>
</feature>
<feature type="transmembrane region" description="Helical" evidence="7">
    <location>
        <begin position="390"/>
        <end position="408"/>
    </location>
</feature>
<reference evidence="8" key="1">
    <citation type="submission" date="2021-12" db="EMBL/GenBank/DDBJ databases">
        <authorList>
            <person name="Lv X."/>
        </authorList>
    </citation>
    <scope>NUCLEOTIDE SEQUENCE</scope>
    <source>
        <strain evidence="8">HF2106</strain>
    </source>
</reference>
<keyword evidence="4 7" id="KW-0812">Transmembrane</keyword>
<feature type="transmembrane region" description="Helical" evidence="7">
    <location>
        <begin position="20"/>
        <end position="37"/>
    </location>
</feature>
<dbReference type="CDD" id="cd13127">
    <property type="entry name" value="MATE_tuaB_like"/>
    <property type="match status" value="1"/>
</dbReference>
<protein>
    <submittedName>
        <fullName evidence="8">Lipopolysaccharide biosynthesis protein</fullName>
    </submittedName>
</protein>
<organism evidence="8 9">
    <name type="scientific">Segatella copri</name>
    <dbReference type="NCBI Taxonomy" id="165179"/>
    <lineage>
        <taxon>Bacteria</taxon>
        <taxon>Pseudomonadati</taxon>
        <taxon>Bacteroidota</taxon>
        <taxon>Bacteroidia</taxon>
        <taxon>Bacteroidales</taxon>
        <taxon>Prevotellaceae</taxon>
        <taxon>Segatella</taxon>
    </lineage>
</organism>
<dbReference type="PANTHER" id="PTHR30250">
    <property type="entry name" value="PST FAMILY PREDICTED COLANIC ACID TRANSPORTER"/>
    <property type="match status" value="1"/>
</dbReference>
<evidence type="ECO:0000256" key="2">
    <source>
        <dbReference type="ARBA" id="ARBA00007430"/>
    </source>
</evidence>
<feature type="transmembrane region" description="Helical" evidence="7">
    <location>
        <begin position="114"/>
        <end position="135"/>
    </location>
</feature>
<evidence type="ECO:0000313" key="8">
    <source>
        <dbReference type="EMBL" id="MCE4121573.1"/>
    </source>
</evidence>
<accession>A0AAW4YII6</accession>
<evidence type="ECO:0000256" key="6">
    <source>
        <dbReference type="ARBA" id="ARBA00023136"/>
    </source>
</evidence>
<dbReference type="InterPro" id="IPR050833">
    <property type="entry name" value="Poly_Biosynth_Transport"/>
</dbReference>
<evidence type="ECO:0000256" key="7">
    <source>
        <dbReference type="SAM" id="Phobius"/>
    </source>
</evidence>
<comment type="subcellular location">
    <subcellularLocation>
        <location evidence="1">Cell membrane</location>
        <topology evidence="1">Multi-pass membrane protein</topology>
    </subcellularLocation>
</comment>
<evidence type="ECO:0000256" key="1">
    <source>
        <dbReference type="ARBA" id="ARBA00004651"/>
    </source>
</evidence>
<name>A0AAW4YII6_9BACT</name>
<dbReference type="EMBL" id="JAJTVO010000006">
    <property type="protein sequence ID" value="MCE4121573.1"/>
    <property type="molecule type" value="Genomic_DNA"/>
</dbReference>
<feature type="transmembrane region" description="Helical" evidence="7">
    <location>
        <begin position="147"/>
        <end position="166"/>
    </location>
</feature>
<keyword evidence="3" id="KW-1003">Cell membrane</keyword>
<proteinExistence type="inferred from homology"/>
<dbReference type="AlphaFoldDB" id="A0AAW4YII6"/>
<feature type="transmembrane region" description="Helical" evidence="7">
    <location>
        <begin position="214"/>
        <end position="233"/>
    </location>
</feature>
<keyword evidence="6 7" id="KW-0472">Membrane</keyword>
<comment type="caution">
    <text evidence="8">The sequence shown here is derived from an EMBL/GenBank/DDBJ whole genome shotgun (WGS) entry which is preliminary data.</text>
</comment>
<feature type="transmembrane region" description="Helical" evidence="7">
    <location>
        <begin position="43"/>
        <end position="67"/>
    </location>
</feature>
<comment type="similarity">
    <text evidence="2">Belongs to the polysaccharide synthase family.</text>
</comment>
<evidence type="ECO:0000313" key="9">
    <source>
        <dbReference type="Proteomes" id="UP001200307"/>
    </source>
</evidence>
<dbReference type="GO" id="GO:0005886">
    <property type="term" value="C:plasma membrane"/>
    <property type="evidence" value="ECO:0007669"/>
    <property type="project" value="UniProtKB-SubCell"/>
</dbReference>
<gene>
    <name evidence="8" type="ORF">LYY06_04735</name>
</gene>
<evidence type="ECO:0000256" key="4">
    <source>
        <dbReference type="ARBA" id="ARBA00022692"/>
    </source>
</evidence>
<feature type="transmembrane region" description="Helical" evidence="7">
    <location>
        <begin position="79"/>
        <end position="102"/>
    </location>
</feature>
<dbReference type="Proteomes" id="UP001200307">
    <property type="component" value="Unassembled WGS sequence"/>
</dbReference>
<keyword evidence="5 7" id="KW-1133">Transmembrane helix</keyword>
<dbReference type="RefSeq" id="WP_233338827.1">
    <property type="nucleotide sequence ID" value="NZ_JAJTVO010000006.1"/>
</dbReference>
<dbReference type="Pfam" id="PF13440">
    <property type="entry name" value="Polysacc_synt_3"/>
    <property type="match status" value="1"/>
</dbReference>
<dbReference type="PANTHER" id="PTHR30250:SF10">
    <property type="entry name" value="LIPOPOLYSACCHARIDE BIOSYNTHESIS PROTEIN WZXC"/>
    <property type="match status" value="1"/>
</dbReference>
<feature type="transmembrane region" description="Helical" evidence="7">
    <location>
        <begin position="438"/>
        <end position="457"/>
    </location>
</feature>
<evidence type="ECO:0000256" key="5">
    <source>
        <dbReference type="ARBA" id="ARBA00022989"/>
    </source>
</evidence>
<sequence length="481" mass="53589">MSVRQDTVSGVKWSAIEKIALQGIQFIIGIILARLLTPSDYGVLGMIAIFIAIANTFIDSGFSNALIRKKDRTQADSSTIFYFNICASILCYIILFCTASYIADFFKQPIISNVLRVISLTLVINAVVAVHRAHLTIAVDFKSLAKVSLLSTLISGCIGIYFAYIGHGVWSLVYQQLSNSVISTLLILCISKWHPTLTFSIPSFKELGAYGSKLLVASLIATLYSNIVTMIIGKCYTTKDLGNYTRGNQFASLPCDTVSGIMGRVTFPILAKIQEDTNQLINVYRKYIRMTSMIMFFVMCTLMAVSKPMILILLSEKWADCIIYLQILCFAMMFDHITQINMNLLQVKGRSDLCLKAEVIKKVLSTIIVISSIPFGIVAVCFARVIYTQLAVAIGILYAKKVFGIGYWEQNRDIVGYLLFSVLSVLPALLISETEMSVYVTLPLGVVLSCLLYFFFIRKDANFLEVKQIVLSIVNKNERKN</sequence>
<feature type="transmembrane region" description="Helical" evidence="7">
    <location>
        <begin position="321"/>
        <end position="342"/>
    </location>
</feature>
<feature type="transmembrane region" description="Helical" evidence="7">
    <location>
        <begin position="293"/>
        <end position="314"/>
    </location>
</feature>
<feature type="transmembrane region" description="Helical" evidence="7">
    <location>
        <begin position="414"/>
        <end position="431"/>
    </location>
</feature>